<dbReference type="InterPro" id="IPR046668">
    <property type="entry name" value="DUF6538"/>
</dbReference>
<dbReference type="PANTHER" id="PTHR30349">
    <property type="entry name" value="PHAGE INTEGRASE-RELATED"/>
    <property type="match status" value="1"/>
</dbReference>
<evidence type="ECO:0000256" key="4">
    <source>
        <dbReference type="ARBA" id="ARBA00023172"/>
    </source>
</evidence>
<proteinExistence type="inferred from homology"/>
<dbReference type="Proteomes" id="UP001156691">
    <property type="component" value="Unassembled WGS sequence"/>
</dbReference>
<dbReference type="InterPro" id="IPR010998">
    <property type="entry name" value="Integrase_recombinase_N"/>
</dbReference>
<evidence type="ECO:0000256" key="2">
    <source>
        <dbReference type="ARBA" id="ARBA00022908"/>
    </source>
</evidence>
<keyword evidence="8" id="KW-1185">Reference proteome</keyword>
<keyword evidence="4" id="KW-0233">DNA recombination</keyword>
<dbReference type="InterPro" id="IPR002104">
    <property type="entry name" value="Integrase_catalytic"/>
</dbReference>
<keyword evidence="3" id="KW-0238">DNA-binding</keyword>
<dbReference type="InterPro" id="IPR050090">
    <property type="entry name" value="Tyrosine_recombinase_XerCD"/>
</dbReference>
<evidence type="ECO:0000256" key="1">
    <source>
        <dbReference type="ARBA" id="ARBA00008857"/>
    </source>
</evidence>
<dbReference type="Pfam" id="PF00589">
    <property type="entry name" value="Phage_integrase"/>
    <property type="match status" value="1"/>
</dbReference>
<evidence type="ECO:0000313" key="7">
    <source>
        <dbReference type="EMBL" id="GLQ55919.1"/>
    </source>
</evidence>
<dbReference type="SUPFAM" id="SSF56349">
    <property type="entry name" value="DNA breaking-rejoining enzymes"/>
    <property type="match status" value="1"/>
</dbReference>
<dbReference type="InterPro" id="IPR013762">
    <property type="entry name" value="Integrase-like_cat_sf"/>
</dbReference>
<dbReference type="PANTHER" id="PTHR30349:SF64">
    <property type="entry name" value="PROPHAGE INTEGRASE INTD-RELATED"/>
    <property type="match status" value="1"/>
</dbReference>
<protein>
    <submittedName>
        <fullName evidence="7">Uncharacterized protein</fullName>
    </submittedName>
</protein>
<accession>A0ABQ5W806</accession>
<evidence type="ECO:0000256" key="3">
    <source>
        <dbReference type="ARBA" id="ARBA00023125"/>
    </source>
</evidence>
<evidence type="ECO:0000259" key="6">
    <source>
        <dbReference type="Pfam" id="PF20172"/>
    </source>
</evidence>
<evidence type="ECO:0000313" key="8">
    <source>
        <dbReference type="Proteomes" id="UP001156691"/>
    </source>
</evidence>
<feature type="domain" description="Tyr recombinase" evidence="5">
    <location>
        <begin position="357"/>
        <end position="476"/>
    </location>
</feature>
<sequence length="543" mass="61279">MRLSMAQPVRHGKSGVIRFRKAVPKDLRPILGKREIKVSLGKDPALARIRNAELHLLWERNFASLRAGMVELSHKDCVALAGALYAEHVERFREEPGERWRVVAQALNNSLAAGHRGTSIIVAGRKEVTDRMLARLQNPHRAKVRKFLAKQGLTATKDSLAKAMPHVNQALSEASNQVVRFLEGDYSPDPVSARFPPWVPPRPLNNSAPVSESSRTDLLKLFDEMAGEREFSPATIKRHRPIIAQVAATHADIRTITPEWCVGWKNELIARGLSARTVQYAYLAALRNLANYAIENKKIERNPLQGISVRVKRRTRDRVERGHTNEEALIILRATLGDFGPLLPPDQHRARRWLPWLCYYSGARIGEMAQLRKQDLVQEEGVWILLVKPSAGRLKDNKARRVPLHPHLIAQGFVDVVRKLPEGYIFTDPGRRRSRAGSPLMHKKTAENIGRWVRGLGLADQELQPSHGWRHRFKTLARLYQLDPGARDYIQGHSPHNDAEDYGDQPAQALFEQISRIPAMEVGGNELVLARLQRPPRTATSKA</sequence>
<reference evidence="8" key="1">
    <citation type="journal article" date="2019" name="Int. J. Syst. Evol. Microbiol.">
        <title>The Global Catalogue of Microorganisms (GCM) 10K type strain sequencing project: providing services to taxonomists for standard genome sequencing and annotation.</title>
        <authorList>
            <consortium name="The Broad Institute Genomics Platform"/>
            <consortium name="The Broad Institute Genome Sequencing Center for Infectious Disease"/>
            <person name="Wu L."/>
            <person name="Ma J."/>
        </authorList>
    </citation>
    <scope>NUCLEOTIDE SEQUENCE [LARGE SCALE GENOMIC DNA]</scope>
    <source>
        <strain evidence="8">NBRC 112416</strain>
    </source>
</reference>
<dbReference type="Gene3D" id="1.10.443.10">
    <property type="entry name" value="Intergrase catalytic core"/>
    <property type="match status" value="1"/>
</dbReference>
<dbReference type="InterPro" id="IPR011010">
    <property type="entry name" value="DNA_brk_join_enz"/>
</dbReference>
<comment type="similarity">
    <text evidence="1">Belongs to the 'phage' integrase family.</text>
</comment>
<evidence type="ECO:0000259" key="5">
    <source>
        <dbReference type="Pfam" id="PF00589"/>
    </source>
</evidence>
<dbReference type="Pfam" id="PF20172">
    <property type="entry name" value="DUF6538"/>
    <property type="match status" value="1"/>
</dbReference>
<organism evidence="7 8">
    <name type="scientific">Devosia nitrariae</name>
    <dbReference type="NCBI Taxonomy" id="2071872"/>
    <lineage>
        <taxon>Bacteria</taxon>
        <taxon>Pseudomonadati</taxon>
        <taxon>Pseudomonadota</taxon>
        <taxon>Alphaproteobacteria</taxon>
        <taxon>Hyphomicrobiales</taxon>
        <taxon>Devosiaceae</taxon>
        <taxon>Devosia</taxon>
    </lineage>
</organism>
<keyword evidence="2" id="KW-0229">DNA integration</keyword>
<dbReference type="Gene3D" id="1.10.150.130">
    <property type="match status" value="1"/>
</dbReference>
<gene>
    <name evidence="7" type="ORF">GCM10010862_31780</name>
</gene>
<comment type="caution">
    <text evidence="7">The sequence shown here is derived from an EMBL/GenBank/DDBJ whole genome shotgun (WGS) entry which is preliminary data.</text>
</comment>
<name>A0ABQ5W806_9HYPH</name>
<feature type="domain" description="DUF6538" evidence="6">
    <location>
        <begin position="13"/>
        <end position="66"/>
    </location>
</feature>
<dbReference type="EMBL" id="BSNS01000015">
    <property type="protein sequence ID" value="GLQ55919.1"/>
    <property type="molecule type" value="Genomic_DNA"/>
</dbReference>